<dbReference type="Proteomes" id="UP000230886">
    <property type="component" value="Unassembled WGS sequence"/>
</dbReference>
<evidence type="ECO:0000313" key="2">
    <source>
        <dbReference type="Proteomes" id="UP000230886"/>
    </source>
</evidence>
<gene>
    <name evidence="1" type="ORF">CHR55_30410</name>
</gene>
<accession>A0A2A5J104</accession>
<evidence type="ECO:0000313" key="1">
    <source>
        <dbReference type="EMBL" id="PCK23265.1"/>
    </source>
</evidence>
<comment type="caution">
    <text evidence="1">The sequence shown here is derived from an EMBL/GenBank/DDBJ whole genome shotgun (WGS) entry which is preliminary data.</text>
</comment>
<organism evidence="1 2">
    <name type="scientific">Rhodococcus qingshengii</name>
    <dbReference type="NCBI Taxonomy" id="334542"/>
    <lineage>
        <taxon>Bacteria</taxon>
        <taxon>Bacillati</taxon>
        <taxon>Actinomycetota</taxon>
        <taxon>Actinomycetes</taxon>
        <taxon>Mycobacteriales</taxon>
        <taxon>Nocardiaceae</taxon>
        <taxon>Rhodococcus</taxon>
        <taxon>Rhodococcus erythropolis group</taxon>
    </lineage>
</organism>
<dbReference type="EMBL" id="NOVD01000053">
    <property type="protein sequence ID" value="PCK23265.1"/>
    <property type="molecule type" value="Genomic_DNA"/>
</dbReference>
<dbReference type="AlphaFoldDB" id="A0A2A5J104"/>
<proteinExistence type="predicted"/>
<sequence length="102" mass="11648">MELGDDMLFAVLDVANKHFSDDADTVVAQTESLSLEDGTLVWDLVCQVRILAYQGRDGDYLAFRWLDRARKEETMMGEWPVDLADRRQTARAIWHLIGLCST</sequence>
<protein>
    <submittedName>
        <fullName evidence="1">Uncharacterized protein</fullName>
    </submittedName>
</protein>
<name>A0A2A5J104_RHOSG</name>
<reference evidence="1 2" key="1">
    <citation type="submission" date="2017-07" db="EMBL/GenBank/DDBJ databases">
        <title>Draft sequence of Rhodococcus enclensis 23b-28.</title>
        <authorList>
            <person name="Besaury L."/>
            <person name="Sancelme M."/>
            <person name="Amato P."/>
            <person name="Lallement A."/>
            <person name="Delort A.-M."/>
        </authorList>
    </citation>
    <scope>NUCLEOTIDE SEQUENCE [LARGE SCALE GENOMIC DNA]</scope>
    <source>
        <strain evidence="1 2">23b-28</strain>
    </source>
</reference>